<dbReference type="AlphaFoldDB" id="A0A0D2PNN8"/>
<feature type="region of interest" description="Disordered" evidence="1">
    <location>
        <begin position="1"/>
        <end position="27"/>
    </location>
</feature>
<evidence type="ECO:0000313" key="3">
    <source>
        <dbReference type="Proteomes" id="UP000054270"/>
    </source>
</evidence>
<sequence>MPPPAAAALPNTLLPGESGTTQPGTPPRSKYKMLLDSAIVVKSLELSHWFGVLQACDYFRLIPEQELLEFTRDLANSLDMHRMKFIWHDLSLWEARTLYLTKIIQENATKTFRLVEEEVNALNARAYAFGNNVEKSGEYILQHMKSEGCRKVVSQDGCAARRLRPQHALGGRRAVP</sequence>
<protein>
    <recommendedName>
        <fullName evidence="4">PIN domain-containing protein</fullName>
    </recommendedName>
</protein>
<evidence type="ECO:0000313" key="2">
    <source>
        <dbReference type="EMBL" id="KJA29811.1"/>
    </source>
</evidence>
<evidence type="ECO:0008006" key="4">
    <source>
        <dbReference type="Google" id="ProtNLM"/>
    </source>
</evidence>
<name>A0A0D2PNN8_HYPSF</name>
<dbReference type="EMBL" id="KN817518">
    <property type="protein sequence ID" value="KJA29811.1"/>
    <property type="molecule type" value="Genomic_DNA"/>
</dbReference>
<organism evidence="2 3">
    <name type="scientific">Hypholoma sublateritium (strain FD-334 SS-4)</name>
    <dbReference type="NCBI Taxonomy" id="945553"/>
    <lineage>
        <taxon>Eukaryota</taxon>
        <taxon>Fungi</taxon>
        <taxon>Dikarya</taxon>
        <taxon>Basidiomycota</taxon>
        <taxon>Agaricomycotina</taxon>
        <taxon>Agaricomycetes</taxon>
        <taxon>Agaricomycetidae</taxon>
        <taxon>Agaricales</taxon>
        <taxon>Agaricineae</taxon>
        <taxon>Strophariaceae</taxon>
        <taxon>Hypholoma</taxon>
    </lineage>
</organism>
<keyword evidence="3" id="KW-1185">Reference proteome</keyword>
<evidence type="ECO:0000256" key="1">
    <source>
        <dbReference type="SAM" id="MobiDB-lite"/>
    </source>
</evidence>
<reference evidence="3" key="1">
    <citation type="submission" date="2014-04" db="EMBL/GenBank/DDBJ databases">
        <title>Evolutionary Origins and Diversification of the Mycorrhizal Mutualists.</title>
        <authorList>
            <consortium name="DOE Joint Genome Institute"/>
            <consortium name="Mycorrhizal Genomics Consortium"/>
            <person name="Kohler A."/>
            <person name="Kuo A."/>
            <person name="Nagy L.G."/>
            <person name="Floudas D."/>
            <person name="Copeland A."/>
            <person name="Barry K.W."/>
            <person name="Cichocki N."/>
            <person name="Veneault-Fourrey C."/>
            <person name="LaButti K."/>
            <person name="Lindquist E.A."/>
            <person name="Lipzen A."/>
            <person name="Lundell T."/>
            <person name="Morin E."/>
            <person name="Murat C."/>
            <person name="Riley R."/>
            <person name="Ohm R."/>
            <person name="Sun H."/>
            <person name="Tunlid A."/>
            <person name="Henrissat B."/>
            <person name="Grigoriev I.V."/>
            <person name="Hibbett D.S."/>
            <person name="Martin F."/>
        </authorList>
    </citation>
    <scope>NUCLEOTIDE SEQUENCE [LARGE SCALE GENOMIC DNA]</scope>
    <source>
        <strain evidence="3">FD-334 SS-4</strain>
    </source>
</reference>
<dbReference type="Proteomes" id="UP000054270">
    <property type="component" value="Unassembled WGS sequence"/>
</dbReference>
<feature type="compositionally biased region" description="Low complexity" evidence="1">
    <location>
        <begin position="1"/>
        <end position="15"/>
    </location>
</feature>
<gene>
    <name evidence="2" type="ORF">HYPSUDRAFT_196145</name>
</gene>
<accession>A0A0D2PNN8</accession>
<proteinExistence type="predicted"/>